<evidence type="ECO:0000313" key="2">
    <source>
        <dbReference type="EMBL" id="OGH67043.1"/>
    </source>
</evidence>
<dbReference type="AlphaFoldDB" id="A0A1F6M678"/>
<protein>
    <submittedName>
        <fullName evidence="2">Uncharacterized protein</fullName>
    </submittedName>
</protein>
<feature type="signal peptide" evidence="1">
    <location>
        <begin position="1"/>
        <end position="32"/>
    </location>
</feature>
<sequence length="507" mass="54494">MTDTKTKTQTVTNTQLAVAVVAAFLAGGLAFAAAPAGNNKAALVPGACVLSEASMVYTHAINKTRQLCPNNGYWGARFTCTDRKNDSVNVGVGNPCVSQEAILAMARAKCTTLTHSCMPRVVAPIVLPAAPQISLSIETRDPGIRYNKFIVGGDGGMLGKLVMTNTSTNPMQIDSLSLVILPQWGDGIWSGFVTNIADVVERLENIPLYSSSGDDINVNQLVSLGQIAQNGTVNFQNLNLQIPANSNTTLYVGAGARPYQGNVRNAIPSFRLAFNQDKTQYQIRDTVSGQSVSPYLNPYTNTSTVEADIVPLKMDIRIDPRDVRGGQLVGGEQNILAFNIGPNLNQNVDENGDAVQGRINRVSIALTTDMINLIRTPTTTPLQLCNVDSAHCIPVAVTGRGGVNNQGVIELQIGTAGQADIDMTAFPDPRDITVGNEGVLRFVFKGIFQPEVNKFIQAKVRRAWAGGVEYQFNLQGDARPEGIIYDLKEDEPRGQNWPHILGPVFNG</sequence>
<gene>
    <name evidence="2" type="ORF">A3B90_03255</name>
</gene>
<accession>A0A1F6M678</accession>
<evidence type="ECO:0000313" key="3">
    <source>
        <dbReference type="Proteomes" id="UP000178742"/>
    </source>
</evidence>
<reference evidence="2 3" key="1">
    <citation type="journal article" date="2016" name="Nat. Commun.">
        <title>Thousands of microbial genomes shed light on interconnected biogeochemical processes in an aquifer system.</title>
        <authorList>
            <person name="Anantharaman K."/>
            <person name="Brown C.T."/>
            <person name="Hug L.A."/>
            <person name="Sharon I."/>
            <person name="Castelle C.J."/>
            <person name="Probst A.J."/>
            <person name="Thomas B.C."/>
            <person name="Singh A."/>
            <person name="Wilkins M.J."/>
            <person name="Karaoz U."/>
            <person name="Brodie E.L."/>
            <person name="Williams K.H."/>
            <person name="Hubbard S.S."/>
            <person name="Banfield J.F."/>
        </authorList>
    </citation>
    <scope>NUCLEOTIDE SEQUENCE [LARGE SCALE GENOMIC DNA]</scope>
</reference>
<keyword evidence="1" id="KW-0732">Signal</keyword>
<feature type="chain" id="PRO_5009525545" evidence="1">
    <location>
        <begin position="33"/>
        <end position="507"/>
    </location>
</feature>
<dbReference type="Proteomes" id="UP000178742">
    <property type="component" value="Unassembled WGS sequence"/>
</dbReference>
<dbReference type="EMBL" id="MFPX01000008">
    <property type="protein sequence ID" value="OGH67043.1"/>
    <property type="molecule type" value="Genomic_DNA"/>
</dbReference>
<name>A0A1F6M678_9BACT</name>
<evidence type="ECO:0000256" key="1">
    <source>
        <dbReference type="SAM" id="SignalP"/>
    </source>
</evidence>
<comment type="caution">
    <text evidence="2">The sequence shown here is derived from an EMBL/GenBank/DDBJ whole genome shotgun (WGS) entry which is preliminary data.</text>
</comment>
<organism evidence="2 3">
    <name type="scientific">Candidatus Magasanikbacteria bacterium RIFCSPHIGHO2_02_FULL_41_13</name>
    <dbReference type="NCBI Taxonomy" id="1798676"/>
    <lineage>
        <taxon>Bacteria</taxon>
        <taxon>Candidatus Magasanikiibacteriota</taxon>
    </lineage>
</organism>
<proteinExistence type="predicted"/>
<dbReference type="STRING" id="1798676.A3B90_03255"/>